<dbReference type="Gramene" id="Os05t0280350-00">
    <property type="protein sequence ID" value="Os05t0280350-00"/>
    <property type="gene ID" value="Os05g0280350"/>
</dbReference>
<organism evidence="1 2">
    <name type="scientific">Oryza sativa subsp. japonica</name>
    <name type="common">Rice</name>
    <dbReference type="NCBI Taxonomy" id="39947"/>
    <lineage>
        <taxon>Eukaryota</taxon>
        <taxon>Viridiplantae</taxon>
        <taxon>Streptophyta</taxon>
        <taxon>Embryophyta</taxon>
        <taxon>Tracheophyta</taxon>
        <taxon>Spermatophyta</taxon>
        <taxon>Magnoliopsida</taxon>
        <taxon>Liliopsida</taxon>
        <taxon>Poales</taxon>
        <taxon>Poaceae</taxon>
        <taxon>BOP clade</taxon>
        <taxon>Oryzoideae</taxon>
        <taxon>Oryzeae</taxon>
        <taxon>Oryzinae</taxon>
        <taxon>Oryza</taxon>
        <taxon>Oryza sativa</taxon>
    </lineage>
</organism>
<evidence type="ECO:0000313" key="1">
    <source>
        <dbReference type="EMBL" id="BAS93139.1"/>
    </source>
</evidence>
<protein>
    <submittedName>
        <fullName evidence="1">Os05g0280350 protein</fullName>
    </submittedName>
</protein>
<gene>
    <name evidence="1" type="ordered locus">Os05g0280350</name>
    <name evidence="1" type="ORF">OSNPB_050280350</name>
</gene>
<dbReference type="AlphaFoldDB" id="A0A0P0WK15"/>
<reference evidence="1 2" key="3">
    <citation type="journal article" date="2013" name="Rice">
        <title>Improvement of the Oryza sativa Nipponbare reference genome using next generation sequence and optical map data.</title>
        <authorList>
            <person name="Kawahara Y."/>
            <person name="de la Bastide M."/>
            <person name="Hamilton J.P."/>
            <person name="Kanamori H."/>
            <person name="McCombie W.R."/>
            <person name="Ouyang S."/>
            <person name="Schwartz D.C."/>
            <person name="Tanaka T."/>
            <person name="Wu J."/>
            <person name="Zhou S."/>
            <person name="Childs K.L."/>
            <person name="Davidson R.M."/>
            <person name="Lin H."/>
            <person name="Quesada-Ocampo L."/>
            <person name="Vaillancourt B."/>
            <person name="Sakai H."/>
            <person name="Lee S.S."/>
            <person name="Kim J."/>
            <person name="Numa H."/>
            <person name="Itoh T."/>
            <person name="Buell C.R."/>
            <person name="Matsumoto T."/>
        </authorList>
    </citation>
    <scope>NUCLEOTIDE SEQUENCE [LARGE SCALE GENOMIC DNA]</scope>
    <source>
        <strain evidence="2">cv. Nipponbare</strain>
    </source>
</reference>
<dbReference type="Proteomes" id="UP000059680">
    <property type="component" value="Chromosome 5"/>
</dbReference>
<reference evidence="2" key="1">
    <citation type="journal article" date="2005" name="Nature">
        <title>The map-based sequence of the rice genome.</title>
        <authorList>
            <consortium name="International rice genome sequencing project (IRGSP)"/>
            <person name="Matsumoto T."/>
            <person name="Wu J."/>
            <person name="Kanamori H."/>
            <person name="Katayose Y."/>
            <person name="Fujisawa M."/>
            <person name="Namiki N."/>
            <person name="Mizuno H."/>
            <person name="Yamamoto K."/>
            <person name="Antonio B.A."/>
            <person name="Baba T."/>
            <person name="Sakata K."/>
            <person name="Nagamura Y."/>
            <person name="Aoki H."/>
            <person name="Arikawa K."/>
            <person name="Arita K."/>
            <person name="Bito T."/>
            <person name="Chiden Y."/>
            <person name="Fujitsuka N."/>
            <person name="Fukunaka R."/>
            <person name="Hamada M."/>
            <person name="Harada C."/>
            <person name="Hayashi A."/>
            <person name="Hijishita S."/>
            <person name="Honda M."/>
            <person name="Hosokawa S."/>
            <person name="Ichikawa Y."/>
            <person name="Idonuma A."/>
            <person name="Iijima M."/>
            <person name="Ikeda M."/>
            <person name="Ikeno M."/>
            <person name="Ito K."/>
            <person name="Ito S."/>
            <person name="Ito T."/>
            <person name="Ito Y."/>
            <person name="Ito Y."/>
            <person name="Iwabuchi A."/>
            <person name="Kamiya K."/>
            <person name="Karasawa W."/>
            <person name="Kurita K."/>
            <person name="Katagiri S."/>
            <person name="Kikuta A."/>
            <person name="Kobayashi H."/>
            <person name="Kobayashi N."/>
            <person name="Machita K."/>
            <person name="Maehara T."/>
            <person name="Masukawa M."/>
            <person name="Mizubayashi T."/>
            <person name="Mukai Y."/>
            <person name="Nagasaki H."/>
            <person name="Nagata Y."/>
            <person name="Naito S."/>
            <person name="Nakashima M."/>
            <person name="Nakama Y."/>
            <person name="Nakamichi Y."/>
            <person name="Nakamura M."/>
            <person name="Meguro A."/>
            <person name="Negishi M."/>
            <person name="Ohta I."/>
            <person name="Ohta T."/>
            <person name="Okamoto M."/>
            <person name="Ono N."/>
            <person name="Saji S."/>
            <person name="Sakaguchi M."/>
            <person name="Sakai K."/>
            <person name="Shibata M."/>
            <person name="Shimokawa T."/>
            <person name="Song J."/>
            <person name="Takazaki Y."/>
            <person name="Terasawa K."/>
            <person name="Tsugane M."/>
            <person name="Tsuji K."/>
            <person name="Ueda S."/>
            <person name="Waki K."/>
            <person name="Yamagata H."/>
            <person name="Yamamoto M."/>
            <person name="Yamamoto S."/>
            <person name="Yamane H."/>
            <person name="Yoshiki S."/>
            <person name="Yoshihara R."/>
            <person name="Yukawa K."/>
            <person name="Zhong H."/>
            <person name="Yano M."/>
            <person name="Yuan Q."/>
            <person name="Ouyang S."/>
            <person name="Liu J."/>
            <person name="Jones K.M."/>
            <person name="Gansberger K."/>
            <person name="Moffat K."/>
            <person name="Hill J."/>
            <person name="Bera J."/>
            <person name="Fadrosh D."/>
            <person name="Jin S."/>
            <person name="Johri S."/>
            <person name="Kim M."/>
            <person name="Overton L."/>
            <person name="Reardon M."/>
            <person name="Tsitrin T."/>
            <person name="Vuong H."/>
            <person name="Weaver B."/>
            <person name="Ciecko A."/>
            <person name="Tallon L."/>
            <person name="Jackson J."/>
            <person name="Pai G."/>
            <person name="Aken S.V."/>
            <person name="Utterback T."/>
            <person name="Reidmuller S."/>
            <person name="Feldblyum T."/>
            <person name="Hsiao J."/>
            <person name="Zismann V."/>
            <person name="Iobst S."/>
            <person name="de Vazeille A.R."/>
            <person name="Buell C.R."/>
            <person name="Ying K."/>
            <person name="Li Y."/>
            <person name="Lu T."/>
            <person name="Huang Y."/>
            <person name="Zhao Q."/>
            <person name="Feng Q."/>
            <person name="Zhang L."/>
            <person name="Zhu J."/>
            <person name="Weng Q."/>
            <person name="Mu J."/>
            <person name="Lu Y."/>
            <person name="Fan D."/>
            <person name="Liu Y."/>
            <person name="Guan J."/>
            <person name="Zhang Y."/>
            <person name="Yu S."/>
            <person name="Liu X."/>
            <person name="Zhang Y."/>
            <person name="Hong G."/>
            <person name="Han B."/>
            <person name="Choisne N."/>
            <person name="Demange N."/>
            <person name="Orjeda G."/>
            <person name="Samain S."/>
            <person name="Cattolico L."/>
            <person name="Pelletier E."/>
            <person name="Couloux A."/>
            <person name="Segurens B."/>
            <person name="Wincker P."/>
            <person name="D'Hont A."/>
            <person name="Scarpelli C."/>
            <person name="Weissenbach J."/>
            <person name="Salanoubat M."/>
            <person name="Quetier F."/>
            <person name="Yu Y."/>
            <person name="Kim H.R."/>
            <person name="Rambo T."/>
            <person name="Currie J."/>
            <person name="Collura K."/>
            <person name="Luo M."/>
            <person name="Yang T."/>
            <person name="Ammiraju J.S.S."/>
            <person name="Engler F."/>
            <person name="Soderlund C."/>
            <person name="Wing R.A."/>
            <person name="Palmer L.E."/>
            <person name="de la Bastide M."/>
            <person name="Spiegel L."/>
            <person name="Nascimento L."/>
            <person name="Zutavern T."/>
            <person name="O'Shaughnessy A."/>
            <person name="Dike S."/>
            <person name="Dedhia N."/>
            <person name="Preston R."/>
            <person name="Balija V."/>
            <person name="McCombie W.R."/>
            <person name="Chow T."/>
            <person name="Chen H."/>
            <person name="Chung M."/>
            <person name="Chen C."/>
            <person name="Shaw J."/>
            <person name="Wu H."/>
            <person name="Hsiao K."/>
            <person name="Chao Y."/>
            <person name="Chu M."/>
            <person name="Cheng C."/>
            <person name="Hour A."/>
            <person name="Lee P."/>
            <person name="Lin S."/>
            <person name="Lin Y."/>
            <person name="Liou J."/>
            <person name="Liu S."/>
            <person name="Hsing Y."/>
            <person name="Raghuvanshi S."/>
            <person name="Mohanty A."/>
            <person name="Bharti A.K."/>
            <person name="Gaur A."/>
            <person name="Gupta V."/>
            <person name="Kumar D."/>
            <person name="Ravi V."/>
            <person name="Vij S."/>
            <person name="Kapur A."/>
            <person name="Khurana P."/>
            <person name="Khurana P."/>
            <person name="Khurana J.P."/>
            <person name="Tyagi A.K."/>
            <person name="Gaikwad K."/>
            <person name="Singh A."/>
            <person name="Dalal V."/>
            <person name="Srivastava S."/>
            <person name="Dixit A."/>
            <person name="Pal A.K."/>
            <person name="Ghazi I.A."/>
            <person name="Yadav M."/>
            <person name="Pandit A."/>
            <person name="Bhargava A."/>
            <person name="Sureshbabu K."/>
            <person name="Batra K."/>
            <person name="Sharma T.R."/>
            <person name="Mohapatra T."/>
            <person name="Singh N.K."/>
            <person name="Messing J."/>
            <person name="Nelson A.B."/>
            <person name="Fuks G."/>
            <person name="Kavchok S."/>
            <person name="Keizer G."/>
            <person name="Linton E."/>
            <person name="Llaca V."/>
            <person name="Song R."/>
            <person name="Tanyolac B."/>
            <person name="Young S."/>
            <person name="Ho-Il K."/>
            <person name="Hahn J.H."/>
            <person name="Sangsakoo G."/>
            <person name="Vanavichit A."/>
            <person name="de Mattos Luiz.A.T."/>
            <person name="Zimmer P.D."/>
            <person name="Malone G."/>
            <person name="Dellagostin O."/>
            <person name="de Oliveira A.C."/>
            <person name="Bevan M."/>
            <person name="Bancroft I."/>
            <person name="Minx P."/>
            <person name="Cordum H."/>
            <person name="Wilson R."/>
            <person name="Cheng Z."/>
            <person name="Jin W."/>
            <person name="Jiang J."/>
            <person name="Leong S.A."/>
            <person name="Iwama H."/>
            <person name="Gojobori T."/>
            <person name="Itoh T."/>
            <person name="Niimura Y."/>
            <person name="Fujii Y."/>
            <person name="Habara T."/>
            <person name="Sakai H."/>
            <person name="Sato Y."/>
            <person name="Wilson G."/>
            <person name="Kumar K."/>
            <person name="McCouch S."/>
            <person name="Juretic N."/>
            <person name="Hoen D."/>
            <person name="Wright S."/>
            <person name="Bruskiewich R."/>
            <person name="Bureau T."/>
            <person name="Miyao A."/>
            <person name="Hirochika H."/>
            <person name="Nishikawa T."/>
            <person name="Kadowaki K."/>
            <person name="Sugiura M."/>
            <person name="Burr B."/>
            <person name="Sasaki T."/>
        </authorList>
    </citation>
    <scope>NUCLEOTIDE SEQUENCE [LARGE SCALE GENOMIC DNA]</scope>
    <source>
        <strain evidence="2">cv. Nipponbare</strain>
    </source>
</reference>
<keyword evidence="2" id="KW-1185">Reference proteome</keyword>
<accession>A0A0P0WK15</accession>
<dbReference type="EMBL" id="AP014961">
    <property type="protein sequence ID" value="BAS93139.1"/>
    <property type="molecule type" value="Genomic_DNA"/>
</dbReference>
<dbReference type="OMA" id="NNARVGM"/>
<name>A0A0P0WK15_ORYSJ</name>
<reference evidence="1 2" key="2">
    <citation type="journal article" date="2013" name="Plant Cell Physiol.">
        <title>Rice Annotation Project Database (RAP-DB): an integrative and interactive database for rice genomics.</title>
        <authorList>
            <person name="Sakai H."/>
            <person name="Lee S.S."/>
            <person name="Tanaka T."/>
            <person name="Numa H."/>
            <person name="Kim J."/>
            <person name="Kawahara Y."/>
            <person name="Wakimoto H."/>
            <person name="Yang C.C."/>
            <person name="Iwamoto M."/>
            <person name="Abe T."/>
            <person name="Yamada Y."/>
            <person name="Muto A."/>
            <person name="Inokuchi H."/>
            <person name="Ikemura T."/>
            <person name="Matsumoto T."/>
            <person name="Sasaki T."/>
            <person name="Itoh T."/>
        </authorList>
    </citation>
    <scope>NUCLEOTIDE SEQUENCE [LARGE SCALE GENOMIC DNA]</scope>
    <source>
        <strain evidence="2">cv. Nipponbare</strain>
    </source>
</reference>
<dbReference type="PaxDb" id="39947-A0A0P0WK15"/>
<sequence>MNQIRLITDHHDNNARVGMVAELTKPPVDIVEALPLCDVVNKESPNSATVVSTCDGTISLLSCCVPDLSLYSGGDLQGFGGELDADGGLGVEGEVVAGEAGEDIRLADAAVADQHHLEQVRVLVIHPPAHLASPPPGTASEIFLLADGVAEKKTRKG</sequence>
<feature type="non-terminal residue" evidence="1">
    <location>
        <position position="157"/>
    </location>
</feature>
<proteinExistence type="predicted"/>
<dbReference type="InParanoid" id="A0A0P0WK15"/>
<evidence type="ECO:0000313" key="2">
    <source>
        <dbReference type="Proteomes" id="UP000059680"/>
    </source>
</evidence>